<comment type="similarity">
    <text evidence="3">Belongs to the threonine synthase family.</text>
</comment>
<dbReference type="EMBL" id="FONA01000004">
    <property type="protein sequence ID" value="SFD94590.1"/>
    <property type="molecule type" value="Genomic_DNA"/>
</dbReference>
<keyword evidence="7" id="KW-0791">Threonine biosynthesis</keyword>
<comment type="catalytic activity">
    <reaction evidence="10">
        <text>O-phospho-L-homoserine + H2O = L-threonine + phosphate</text>
        <dbReference type="Rhea" id="RHEA:10840"/>
        <dbReference type="ChEBI" id="CHEBI:15377"/>
        <dbReference type="ChEBI" id="CHEBI:43474"/>
        <dbReference type="ChEBI" id="CHEBI:57590"/>
        <dbReference type="ChEBI" id="CHEBI:57926"/>
        <dbReference type="EC" id="4.2.3.1"/>
    </reaction>
</comment>
<dbReference type="PANTHER" id="PTHR42690">
    <property type="entry name" value="THREONINE SYNTHASE FAMILY MEMBER"/>
    <property type="match status" value="1"/>
</dbReference>
<dbReference type="Pfam" id="PF14821">
    <property type="entry name" value="Thr_synth_N"/>
    <property type="match status" value="1"/>
</dbReference>
<evidence type="ECO:0000256" key="3">
    <source>
        <dbReference type="ARBA" id="ARBA00005517"/>
    </source>
</evidence>
<evidence type="ECO:0000259" key="13">
    <source>
        <dbReference type="Pfam" id="PF00291"/>
    </source>
</evidence>
<evidence type="ECO:0000256" key="9">
    <source>
        <dbReference type="ARBA" id="ARBA00023239"/>
    </source>
</evidence>
<dbReference type="Pfam" id="PF00291">
    <property type="entry name" value="PALP"/>
    <property type="match status" value="1"/>
</dbReference>
<reference evidence="15 16" key="1">
    <citation type="submission" date="2016-10" db="EMBL/GenBank/DDBJ databases">
        <authorList>
            <person name="de Groot N.N."/>
        </authorList>
    </citation>
    <scope>NUCLEOTIDE SEQUENCE [LARGE SCALE GENOMIC DNA]</scope>
    <source>
        <strain evidence="15 16">DSM 19012</strain>
    </source>
</reference>
<evidence type="ECO:0000313" key="15">
    <source>
        <dbReference type="EMBL" id="SFD94590.1"/>
    </source>
</evidence>
<evidence type="ECO:0000256" key="5">
    <source>
        <dbReference type="ARBA" id="ARBA00018679"/>
    </source>
</evidence>
<dbReference type="RefSeq" id="WP_010528230.1">
    <property type="nucleotide sequence ID" value="NZ_AFSL01000074.1"/>
</dbReference>
<feature type="domain" description="Threonine synthase N-terminal" evidence="14">
    <location>
        <begin position="2"/>
        <end position="80"/>
    </location>
</feature>
<dbReference type="EC" id="4.2.3.1" evidence="4 11"/>
<dbReference type="InterPro" id="IPR001926">
    <property type="entry name" value="TrpB-like_PALP"/>
</dbReference>
<comment type="cofactor">
    <cofactor evidence="1 12">
        <name>pyridoxal 5'-phosphate</name>
        <dbReference type="ChEBI" id="CHEBI:597326"/>
    </cofactor>
</comment>
<feature type="modified residue" description="N6-(pyridoxal phosphate)lysine" evidence="12">
    <location>
        <position position="107"/>
    </location>
</feature>
<keyword evidence="8 12" id="KW-0663">Pyridoxal phosphate</keyword>
<dbReference type="UniPathway" id="UPA00050">
    <property type="reaction ID" value="UER00065"/>
</dbReference>
<name>A0A1I1WNB3_9BACT</name>
<dbReference type="STRING" id="385682.SAMN05444380_104105"/>
<evidence type="ECO:0000313" key="16">
    <source>
        <dbReference type="Proteomes" id="UP000181976"/>
    </source>
</evidence>
<evidence type="ECO:0000256" key="6">
    <source>
        <dbReference type="ARBA" id="ARBA00022605"/>
    </source>
</evidence>
<gene>
    <name evidence="15" type="ORF">SAMN05444380_104105</name>
</gene>
<evidence type="ECO:0000256" key="2">
    <source>
        <dbReference type="ARBA" id="ARBA00004979"/>
    </source>
</evidence>
<dbReference type="OrthoDB" id="9763107at2"/>
<organism evidence="15 16">
    <name type="scientific">Thermophagus xiamenensis</name>
    <dbReference type="NCBI Taxonomy" id="385682"/>
    <lineage>
        <taxon>Bacteria</taxon>
        <taxon>Pseudomonadati</taxon>
        <taxon>Bacteroidota</taxon>
        <taxon>Bacteroidia</taxon>
        <taxon>Marinilabiliales</taxon>
        <taxon>Marinilabiliaceae</taxon>
        <taxon>Thermophagus</taxon>
    </lineage>
</organism>
<evidence type="ECO:0000256" key="1">
    <source>
        <dbReference type="ARBA" id="ARBA00001933"/>
    </source>
</evidence>
<dbReference type="FunCoup" id="A0A1I1WNB3">
    <property type="interactions" value="360"/>
</dbReference>
<keyword evidence="9" id="KW-0456">Lyase</keyword>
<dbReference type="FunFam" id="3.40.50.1100:FF:000022">
    <property type="entry name" value="Threonine synthase"/>
    <property type="match status" value="1"/>
</dbReference>
<evidence type="ECO:0000256" key="7">
    <source>
        <dbReference type="ARBA" id="ARBA00022697"/>
    </source>
</evidence>
<evidence type="ECO:0000256" key="10">
    <source>
        <dbReference type="ARBA" id="ARBA00049144"/>
    </source>
</evidence>
<accession>A0A1I1WNB3</accession>
<evidence type="ECO:0000259" key="14">
    <source>
        <dbReference type="Pfam" id="PF14821"/>
    </source>
</evidence>
<dbReference type="InterPro" id="IPR000634">
    <property type="entry name" value="Ser/Thr_deHydtase_PyrdxlP-BS"/>
</dbReference>
<feature type="domain" description="Tryptophan synthase beta chain-like PALP" evidence="13">
    <location>
        <begin position="96"/>
        <end position="366"/>
    </location>
</feature>
<dbReference type="InterPro" id="IPR036052">
    <property type="entry name" value="TrpB-like_PALP_sf"/>
</dbReference>
<dbReference type="InterPro" id="IPR029144">
    <property type="entry name" value="Thr_synth_N"/>
</dbReference>
<proteinExistence type="inferred from homology"/>
<dbReference type="InterPro" id="IPR037158">
    <property type="entry name" value="Thr_synth_N_sf"/>
</dbReference>
<dbReference type="GO" id="GO:0030170">
    <property type="term" value="F:pyridoxal phosphate binding"/>
    <property type="evidence" value="ECO:0007669"/>
    <property type="project" value="InterPro"/>
</dbReference>
<keyword evidence="16" id="KW-1185">Reference proteome</keyword>
<comment type="pathway">
    <text evidence="2">Amino-acid biosynthesis; L-threonine biosynthesis; L-threonine from L-aspartate: step 5/5.</text>
</comment>
<protein>
    <recommendedName>
        <fullName evidence="5 11">Threonine synthase</fullName>
        <ecNumber evidence="4 11">4.2.3.1</ecNumber>
    </recommendedName>
</protein>
<evidence type="ECO:0000256" key="4">
    <source>
        <dbReference type="ARBA" id="ARBA00013028"/>
    </source>
</evidence>
<dbReference type="InParanoid" id="A0A1I1WNB3"/>
<dbReference type="GO" id="GO:0009088">
    <property type="term" value="P:threonine biosynthetic process"/>
    <property type="evidence" value="ECO:0007669"/>
    <property type="project" value="UniProtKB-UniRule"/>
</dbReference>
<dbReference type="PANTHER" id="PTHR42690:SF1">
    <property type="entry name" value="THREONINE SYNTHASE-LIKE 2"/>
    <property type="match status" value="1"/>
</dbReference>
<dbReference type="PROSITE" id="PS00165">
    <property type="entry name" value="DEHYDRATASE_SER_THR"/>
    <property type="match status" value="1"/>
</dbReference>
<dbReference type="GO" id="GO:0004795">
    <property type="term" value="F:threonine synthase activity"/>
    <property type="evidence" value="ECO:0007669"/>
    <property type="project" value="UniProtKB-UniRule"/>
</dbReference>
<dbReference type="eggNOG" id="COG0498">
    <property type="taxonomic scope" value="Bacteria"/>
</dbReference>
<evidence type="ECO:0000256" key="8">
    <source>
        <dbReference type="ARBA" id="ARBA00022898"/>
    </source>
</evidence>
<evidence type="ECO:0000256" key="12">
    <source>
        <dbReference type="PIRSR" id="PIRSR604450-51"/>
    </source>
</evidence>
<keyword evidence="6" id="KW-0028">Amino-acid biosynthesis</keyword>
<dbReference type="InterPro" id="IPR004450">
    <property type="entry name" value="Thr_synthase-like"/>
</dbReference>
<dbReference type="NCBIfam" id="TIGR00260">
    <property type="entry name" value="thrC"/>
    <property type="match status" value="1"/>
</dbReference>
<evidence type="ECO:0000256" key="11">
    <source>
        <dbReference type="NCBIfam" id="TIGR00260"/>
    </source>
</evidence>
<dbReference type="Proteomes" id="UP000181976">
    <property type="component" value="Unassembled WGS sequence"/>
</dbReference>
<dbReference type="AlphaFoldDB" id="A0A1I1WNB3"/>
<dbReference type="Gene3D" id="3.40.50.1100">
    <property type="match status" value="2"/>
</dbReference>
<sequence>MKYISLGKDKQIVTLSEGIFKGLADDGSLFMPEEIPILDPSFYNRFTDLSLQEIAYNVLLPYVEDELNGDALKKIVQETFSFPIPLENICGPIYSLELFHGPTQAFKDVGARFLSRLMSHLHPVKKRKMVVLTATSGDTGGAVAHGFYKVPGIEVVILYPKGKISPYQENQMTSLGHNIHAIAVEGVFDDCQNLVKRAFNDGELRKEVMITSANSINLGRLLPQMVYYFWGVAALRKKMPGINPVICVPSGNFGNITAAVMAFRMGLPVKRFVAATNVNDVVPRYLNDGIYDPRQTIETYANAMDVGNPNNFPRLFHLFNKDLDKLRQIFSAISITDKQILETIQSVKQQYDYLLDPHSSTGFLCLNQSLHDDEKGFFISTAHPVKFVEIIEKVLPQESERLIKEFGADKVPNNILKSMPVSYNVLKEKLLEV</sequence>
<dbReference type="SUPFAM" id="SSF53686">
    <property type="entry name" value="Tryptophan synthase beta subunit-like PLP-dependent enzymes"/>
    <property type="match status" value="1"/>
</dbReference>
<dbReference type="Gene3D" id="3.90.1380.10">
    <property type="entry name" value="Threonine synthase, N-terminal domain"/>
    <property type="match status" value="1"/>
</dbReference>
<dbReference type="InterPro" id="IPR051166">
    <property type="entry name" value="Threonine_Synthase"/>
</dbReference>